<dbReference type="Gramene" id="TraesLAC3B03G01658290.1">
    <property type="protein sequence ID" value="TraesLAC3B03G01658290.1"/>
    <property type="gene ID" value="TraesLAC3B03G01658290"/>
</dbReference>
<gene>
    <name evidence="5" type="primary">LOC123066008</name>
    <name evidence="4" type="ORF">TRAES_3BF044200020CFD_c1</name>
</gene>
<evidence type="ECO:0000313" key="4">
    <source>
        <dbReference type="EMBL" id="CDM85185.1"/>
    </source>
</evidence>
<feature type="compositionally biased region" description="Pro residues" evidence="2">
    <location>
        <begin position="1"/>
        <end position="10"/>
    </location>
</feature>
<accession>A0A077RWN9</accession>
<dbReference type="RefSeq" id="XP_044345116.1">
    <property type="nucleotide sequence ID" value="XM_044489181.1"/>
</dbReference>
<reference evidence="5" key="3">
    <citation type="submission" date="2018-10" db="UniProtKB">
        <authorList>
            <consortium name="EnsemblPlants"/>
        </authorList>
    </citation>
    <scope>IDENTIFICATION</scope>
</reference>
<name>A0A077RWN9_WHEAT</name>
<dbReference type="Gramene" id="TraesARI3B03G01745550.1">
    <property type="protein sequence ID" value="TraesARI3B03G01745550.1"/>
    <property type="gene ID" value="TraesARI3B03G01745550"/>
</dbReference>
<organism evidence="4">
    <name type="scientific">Triticum aestivum</name>
    <name type="common">Wheat</name>
    <dbReference type="NCBI Taxonomy" id="4565"/>
    <lineage>
        <taxon>Eukaryota</taxon>
        <taxon>Viridiplantae</taxon>
        <taxon>Streptophyta</taxon>
        <taxon>Embryophyta</taxon>
        <taxon>Tracheophyta</taxon>
        <taxon>Spermatophyta</taxon>
        <taxon>Magnoliopsida</taxon>
        <taxon>Liliopsida</taxon>
        <taxon>Poales</taxon>
        <taxon>Poaceae</taxon>
        <taxon>BOP clade</taxon>
        <taxon>Pooideae</taxon>
        <taxon>Triticodae</taxon>
        <taxon>Triticeae</taxon>
        <taxon>Triticinae</taxon>
        <taxon>Triticum</taxon>
    </lineage>
</organism>
<dbReference type="Gramene" id="TraesMAC3B03G01717810.1">
    <property type="protein sequence ID" value="TraesMAC3B03G01717810.1"/>
    <property type="gene ID" value="TraesMAC3B03G01717810"/>
</dbReference>
<proteinExistence type="predicted"/>
<dbReference type="Pfam" id="PF12274">
    <property type="entry name" value="DUF3615"/>
    <property type="match status" value="1"/>
</dbReference>
<dbReference type="Gramene" id="TraesWEE_scaffold_157904_01G000100.1">
    <property type="protein sequence ID" value="TraesWEE_scaffold_157904_01G000100.1"/>
    <property type="gene ID" value="TraesWEE_scaffold_157904_01G000100"/>
</dbReference>
<dbReference type="PANTHER" id="PTHR33326:SF49">
    <property type="entry name" value="GENOME ASSEMBLY, CHROMOSOME: II"/>
    <property type="match status" value="1"/>
</dbReference>
<evidence type="ECO:0000259" key="3">
    <source>
        <dbReference type="Pfam" id="PF12274"/>
    </source>
</evidence>
<dbReference type="Gramene" id="TraesLDM3B03G01715350.1">
    <property type="protein sequence ID" value="TraesLDM3B03G01715350.1"/>
    <property type="gene ID" value="TraesLDM3B03G01715350"/>
</dbReference>
<dbReference type="EnsemblPlants" id="TraesCS3B02G415400.1">
    <property type="protein sequence ID" value="TraesCS3B02G415400.1"/>
    <property type="gene ID" value="TraesCS3B02G415400"/>
</dbReference>
<dbReference type="Gramene" id="TraesCAD_scaffold_059385_01G000100.1">
    <property type="protein sequence ID" value="TraesCAD_scaffold_059385_01G000100.1"/>
    <property type="gene ID" value="TraesCAD_scaffold_059385_01G000100"/>
</dbReference>
<evidence type="ECO:0000256" key="1">
    <source>
        <dbReference type="SAM" id="Coils"/>
    </source>
</evidence>
<reference evidence="5" key="2">
    <citation type="submission" date="2018-08" db="EMBL/GenBank/DDBJ databases">
        <authorList>
            <person name="Rossello M."/>
        </authorList>
    </citation>
    <scope>NUCLEOTIDE SEQUENCE [LARGE SCALE GENOMIC DNA]</scope>
    <source>
        <strain evidence="5">cv. Chinese Spring</strain>
    </source>
</reference>
<evidence type="ECO:0000313" key="5">
    <source>
        <dbReference type="EnsemblPlants" id="TraesCS3B02G415400.1"/>
    </source>
</evidence>
<dbReference type="InterPro" id="IPR022059">
    <property type="entry name" value="DUF3615"/>
</dbReference>
<protein>
    <recommendedName>
        <fullName evidence="3">DUF3615 domain-containing protein</fullName>
    </recommendedName>
</protein>
<reference evidence="4" key="1">
    <citation type="journal article" date="2014" name="Science">
        <title>Structural and functional partitioning of bread wheat chromosome 3B.</title>
        <authorList>
            <person name="Choulet F."/>
            <person name="Alberti A."/>
            <person name="Theil S."/>
            <person name="Glover N."/>
            <person name="Barbe V."/>
            <person name="Daron J."/>
            <person name="Pingault L."/>
            <person name="Sourdille P."/>
            <person name="Couloux A."/>
            <person name="Paux E."/>
            <person name="Leroy P."/>
            <person name="Mangenot S."/>
            <person name="Guilhot N."/>
            <person name="Le Gouis J."/>
            <person name="Balfourier F."/>
            <person name="Alaux M."/>
            <person name="Jamilloux V."/>
            <person name="Poulain J."/>
            <person name="Durand C."/>
            <person name="Bellec A."/>
            <person name="Gaspin C."/>
            <person name="Safar J."/>
            <person name="Dolezel J."/>
            <person name="Rogers J."/>
            <person name="Vandepoele K."/>
            <person name="Aury J.M."/>
            <person name="Mayer K."/>
            <person name="Berges H."/>
            <person name="Quesneville H."/>
            <person name="Wincker P."/>
            <person name="Feuillet C."/>
        </authorList>
    </citation>
    <scope>NUCLEOTIDE SEQUENCE</scope>
</reference>
<sequence length="317" mass="36631">MGHLTPPPPVKIRSVEPKGRTPPSTVPDPYWNTDHVMAWRHFRLPTPIYVRVDRSGVYHSYPELPGRPFQSFDAIASALHTYARGSSTDTSKETNKERLIRESLEWSDGTRKVATSSKIAEREIKNVHRLVKALLDKKHDDEDFEYELKDIVHWQLISEGPNAWYYHLNITMKTKGADDDAGSVNLFFAEVTRHQSDMPGYFLSSFCRIDPNSKDVHCHGCTNNGSIHLKHPPTHFDCGHTDLSLGYDACNDEVCRDAQNKEDDDEEEELREEEERIRESFDYLDDVEFMEKLRKKRAELLALHSKIQEDEETTCKD</sequence>
<feature type="region of interest" description="Disordered" evidence="2">
    <location>
        <begin position="1"/>
        <end position="29"/>
    </location>
</feature>
<feature type="domain" description="DUF3615" evidence="3">
    <location>
        <begin position="131"/>
        <end position="232"/>
    </location>
</feature>
<dbReference type="Gramene" id="TraesNOR3B03G01739980.1">
    <property type="protein sequence ID" value="TraesNOR3B03G01739980.1"/>
    <property type="gene ID" value="TraesNOR3B03G01739980"/>
</dbReference>
<dbReference type="Gramene" id="TraesSYM3B03G01738760.1">
    <property type="protein sequence ID" value="TraesSYM3B03G01738760.1"/>
    <property type="gene ID" value="TraesSYM3B03G01738760"/>
</dbReference>
<dbReference type="Gramene" id="TraesJAG3B03G01724610.1">
    <property type="protein sequence ID" value="TraesJAG3B03G01724610.1"/>
    <property type="gene ID" value="TraesJAG3B03G01724610"/>
</dbReference>
<dbReference type="Gramene" id="TraesCLE_scaffold_137813_01G000100.1">
    <property type="protein sequence ID" value="TraesCLE_scaffold_137813_01G000100.1"/>
    <property type="gene ID" value="TraesCLE_scaffold_137813_01G000100"/>
</dbReference>
<dbReference type="Gramene" id="TraesJUL3B03G01730850.1">
    <property type="protein sequence ID" value="TraesJUL3B03G01730850.1"/>
    <property type="gene ID" value="TraesJUL3B03G01730850"/>
</dbReference>
<dbReference type="STRING" id="4565.A0A077RWN9"/>
<evidence type="ECO:0000256" key="2">
    <source>
        <dbReference type="SAM" id="MobiDB-lite"/>
    </source>
</evidence>
<dbReference type="PANTHER" id="PTHR33326">
    <property type="entry name" value="OS05G0543800 PROTEIN"/>
    <property type="match status" value="1"/>
</dbReference>
<dbReference type="AlphaFoldDB" id="A0A077RWN9"/>
<dbReference type="Gramene" id="TraesSTA3B03G01706370.1">
    <property type="protein sequence ID" value="TraesSTA3B03G01706370.1"/>
    <property type="gene ID" value="TraesSTA3B03G01706370"/>
</dbReference>
<dbReference type="Gramene" id="TraesCS3B02G415400.1">
    <property type="protein sequence ID" value="TraesCS3B02G415400.1"/>
    <property type="gene ID" value="TraesCS3B02G415400"/>
</dbReference>
<dbReference type="GeneID" id="123066008"/>
<dbReference type="Proteomes" id="UP000019116">
    <property type="component" value="Chromosome 3B"/>
</dbReference>
<keyword evidence="1" id="KW-0175">Coiled coil</keyword>
<dbReference type="Gramene" id="TraesROB_scaffold_045100_01G000100.1">
    <property type="protein sequence ID" value="TraesROB_scaffold_045100_01G000100.1"/>
    <property type="gene ID" value="TraesROB_scaffold_045100_01G000100"/>
</dbReference>
<dbReference type="SMR" id="A0A077RWN9"/>
<keyword evidence="6" id="KW-1185">Reference proteome</keyword>
<dbReference type="EMBL" id="HG670306">
    <property type="protein sequence ID" value="CDM85185.1"/>
    <property type="molecule type" value="Genomic_DNA"/>
</dbReference>
<evidence type="ECO:0000313" key="6">
    <source>
        <dbReference type="Proteomes" id="UP000019116"/>
    </source>
</evidence>
<feature type="coiled-coil region" evidence="1">
    <location>
        <begin position="255"/>
        <end position="310"/>
    </location>
</feature>
<dbReference type="Gramene" id="TraesCS3B03G1027100.1">
    <property type="protein sequence ID" value="TraesCS3B03G1027100.1.CDS"/>
    <property type="gene ID" value="TraesCS3B03G1027100"/>
</dbReference>
<dbReference type="HOGENOM" id="CLU_030684_2_0_1"/>